<dbReference type="EMBL" id="JAWHQM010000007">
    <property type="protein sequence ID" value="KAK5628076.1"/>
    <property type="molecule type" value="Genomic_DNA"/>
</dbReference>
<dbReference type="AlphaFoldDB" id="A0AAN7UMC7"/>
<dbReference type="Proteomes" id="UP001305414">
    <property type="component" value="Unassembled WGS sequence"/>
</dbReference>
<name>A0AAN7UMC7_9PEZI</name>
<evidence type="ECO:0000313" key="1">
    <source>
        <dbReference type="EMBL" id="KAK5628076.1"/>
    </source>
</evidence>
<organism evidence="1 2">
    <name type="scientific">Xylaria bambusicola</name>
    <dbReference type="NCBI Taxonomy" id="326684"/>
    <lineage>
        <taxon>Eukaryota</taxon>
        <taxon>Fungi</taxon>
        <taxon>Dikarya</taxon>
        <taxon>Ascomycota</taxon>
        <taxon>Pezizomycotina</taxon>
        <taxon>Sordariomycetes</taxon>
        <taxon>Xylariomycetidae</taxon>
        <taxon>Xylariales</taxon>
        <taxon>Xylariaceae</taxon>
        <taxon>Xylaria</taxon>
    </lineage>
</organism>
<keyword evidence="2" id="KW-1185">Reference proteome</keyword>
<proteinExistence type="predicted"/>
<accession>A0AAN7UMC7</accession>
<comment type="caution">
    <text evidence="1">The sequence shown here is derived from an EMBL/GenBank/DDBJ whole genome shotgun (WGS) entry which is preliminary data.</text>
</comment>
<gene>
    <name evidence="1" type="ORF">RRF57_003791</name>
</gene>
<protein>
    <submittedName>
        <fullName evidence="1">Uncharacterized protein</fullName>
    </submittedName>
</protein>
<reference evidence="1 2" key="1">
    <citation type="submission" date="2023-10" db="EMBL/GenBank/DDBJ databases">
        <title>Draft genome sequence of Xylaria bambusicola isolate GMP-LS, the root and basal stem rot pathogen of sugarcane in Indonesia.</title>
        <authorList>
            <person name="Selvaraj P."/>
            <person name="Muralishankar V."/>
            <person name="Muruganantham S."/>
            <person name="Sp S."/>
            <person name="Haryani S."/>
            <person name="Lau K.J.X."/>
            <person name="Naqvi N.I."/>
        </authorList>
    </citation>
    <scope>NUCLEOTIDE SEQUENCE [LARGE SCALE GENOMIC DNA]</scope>
    <source>
        <strain evidence="1">GMP-LS</strain>
    </source>
</reference>
<sequence length="131" mass="13987">MPLNIVAKTIACVAGRGSKPAVISSQNAAYTPSIEGQCEQGAMGWTARKYRAIRRSAACRDGRNCRKLGGSPTWPKRKPLVGTICWFVGFKKSGSDDSDMLSGISSNTGIWLPGSGRDGWPTGRCEIPAKI</sequence>
<evidence type="ECO:0000313" key="2">
    <source>
        <dbReference type="Proteomes" id="UP001305414"/>
    </source>
</evidence>